<dbReference type="PANTHER" id="PTHR19304">
    <property type="entry name" value="CYCLIC-AMP RESPONSE ELEMENT BINDING PROTEIN"/>
    <property type="match status" value="1"/>
</dbReference>
<dbReference type="SMART" id="SM00338">
    <property type="entry name" value="BRLZ"/>
    <property type="match status" value="1"/>
</dbReference>
<evidence type="ECO:0000256" key="1">
    <source>
        <dbReference type="ARBA" id="ARBA00004123"/>
    </source>
</evidence>
<dbReference type="PROSITE" id="PS50217">
    <property type="entry name" value="BZIP"/>
    <property type="match status" value="1"/>
</dbReference>
<protein>
    <recommendedName>
        <fullName evidence="8">BZIP domain-containing protein</fullName>
    </recommendedName>
</protein>
<comment type="subcellular location">
    <subcellularLocation>
        <location evidence="1">Nucleus</location>
    </subcellularLocation>
</comment>
<feature type="compositionally biased region" description="Basic and acidic residues" evidence="7">
    <location>
        <begin position="225"/>
        <end position="241"/>
    </location>
</feature>
<feature type="coiled-coil region" evidence="6">
    <location>
        <begin position="261"/>
        <end position="295"/>
    </location>
</feature>
<dbReference type="Gene3D" id="1.20.5.170">
    <property type="match status" value="1"/>
</dbReference>
<evidence type="ECO:0000259" key="8">
    <source>
        <dbReference type="PROSITE" id="PS50217"/>
    </source>
</evidence>
<dbReference type="CDD" id="cd14687">
    <property type="entry name" value="bZIP_ATF2"/>
    <property type="match status" value="1"/>
</dbReference>
<dbReference type="eggNOG" id="KOG1414">
    <property type="taxonomic scope" value="Eukaryota"/>
</dbReference>
<comment type="caution">
    <text evidence="9">The sequence shown here is derived from an EMBL/GenBank/DDBJ whole genome shotgun (WGS) entry which is preliminary data.</text>
</comment>
<feature type="compositionally biased region" description="Polar residues" evidence="7">
    <location>
        <begin position="208"/>
        <end position="218"/>
    </location>
</feature>
<accession>R4XDK6</accession>
<feature type="region of interest" description="Disordered" evidence="7">
    <location>
        <begin position="164"/>
        <end position="241"/>
    </location>
</feature>
<evidence type="ECO:0000313" key="9">
    <source>
        <dbReference type="EMBL" id="CCG83681.1"/>
    </source>
</evidence>
<name>R4XDK6_TAPDE</name>
<feature type="region of interest" description="Disordered" evidence="7">
    <location>
        <begin position="82"/>
        <end position="117"/>
    </location>
</feature>
<dbReference type="GO" id="GO:0003677">
    <property type="term" value="F:DNA binding"/>
    <property type="evidence" value="ECO:0007669"/>
    <property type="project" value="UniProtKB-KW"/>
</dbReference>
<dbReference type="OrthoDB" id="295274at2759"/>
<dbReference type="InterPro" id="IPR004827">
    <property type="entry name" value="bZIP"/>
</dbReference>
<organism evidence="9 10">
    <name type="scientific">Taphrina deformans (strain PYCC 5710 / ATCC 11124 / CBS 356.35 / IMI 108563 / JCM 9778 / NBRC 8474)</name>
    <name type="common">Peach leaf curl fungus</name>
    <name type="synonym">Lalaria deformans</name>
    <dbReference type="NCBI Taxonomy" id="1097556"/>
    <lineage>
        <taxon>Eukaryota</taxon>
        <taxon>Fungi</taxon>
        <taxon>Dikarya</taxon>
        <taxon>Ascomycota</taxon>
        <taxon>Taphrinomycotina</taxon>
        <taxon>Taphrinomycetes</taxon>
        <taxon>Taphrinales</taxon>
        <taxon>Taphrinaceae</taxon>
        <taxon>Taphrina</taxon>
    </lineage>
</organism>
<keyword evidence="3" id="KW-0238">DNA-binding</keyword>
<feature type="domain" description="BZIP" evidence="8">
    <location>
        <begin position="236"/>
        <end position="299"/>
    </location>
</feature>
<evidence type="ECO:0000256" key="3">
    <source>
        <dbReference type="ARBA" id="ARBA00023125"/>
    </source>
</evidence>
<evidence type="ECO:0000256" key="7">
    <source>
        <dbReference type="SAM" id="MobiDB-lite"/>
    </source>
</evidence>
<evidence type="ECO:0000256" key="4">
    <source>
        <dbReference type="ARBA" id="ARBA00023163"/>
    </source>
</evidence>
<reference evidence="9 10" key="1">
    <citation type="journal article" date="2013" name="MBio">
        <title>Genome sequencing of the plant pathogen Taphrina deformans, the causal agent of peach leaf curl.</title>
        <authorList>
            <person name="Cisse O.H."/>
            <person name="Almeida J.M.G.C.F."/>
            <person name="Fonseca A."/>
            <person name="Kumar A.A."/>
            <person name="Salojaervi J."/>
            <person name="Overmyer K."/>
            <person name="Hauser P.M."/>
            <person name="Pagni M."/>
        </authorList>
    </citation>
    <scope>NUCLEOTIDE SEQUENCE [LARGE SCALE GENOMIC DNA]</scope>
    <source>
        <strain evidence="10">PYCC 5710 / ATCC 11124 / CBS 356.35 / IMI 108563 / JCM 9778 / NBRC 8474</strain>
    </source>
</reference>
<dbReference type="GO" id="GO:0000981">
    <property type="term" value="F:DNA-binding transcription factor activity, RNA polymerase II-specific"/>
    <property type="evidence" value="ECO:0007669"/>
    <property type="project" value="UniProtKB-ARBA"/>
</dbReference>
<dbReference type="GO" id="GO:0005634">
    <property type="term" value="C:nucleus"/>
    <property type="evidence" value="ECO:0007669"/>
    <property type="project" value="UniProtKB-SubCell"/>
</dbReference>
<dbReference type="SUPFAM" id="SSF57959">
    <property type="entry name" value="Leucine zipper domain"/>
    <property type="match status" value="1"/>
</dbReference>
<dbReference type="EMBL" id="CAHR02000169">
    <property type="protein sequence ID" value="CCG83681.1"/>
    <property type="molecule type" value="Genomic_DNA"/>
</dbReference>
<keyword evidence="5" id="KW-0539">Nucleus</keyword>
<gene>
    <name evidence="9" type="ORF">TAPDE_004001</name>
</gene>
<dbReference type="Pfam" id="PF00170">
    <property type="entry name" value="bZIP_1"/>
    <property type="match status" value="1"/>
</dbReference>
<dbReference type="STRING" id="1097556.R4XDK6"/>
<proteinExistence type="predicted"/>
<evidence type="ECO:0000256" key="5">
    <source>
        <dbReference type="ARBA" id="ARBA00023242"/>
    </source>
</evidence>
<sequence>MSQAPGWSSFGSLRNGPLSPAMLLGPSGLGGFDGTLRTGLTPNESSIRTGLTPRGDSWSNLNSPGAIFNHFGSTGLTPGGNLNFLSGPGGSNMNDSMFTRPHPPSHLGQDNGLQNSNASVMNAGVQDADAAANGLFLLSQHSQQQNPHHSQDDLMRQATLNNAKHAGSLPLKHEDTSPAANRRGRRKSSFADGESPEDIKPSKRNKKASSSPRVSDSGNESDDGGEPKDDKNETDEQKRKNFLERNRQAALKCRQRKKQWLQNLQAKVEFYGQENDQLTSQVTSLREEIVNLKTLLLAHKDCPTARNNNAGGVGGDLHHMQQGLQY</sequence>
<keyword evidence="4" id="KW-0804">Transcription</keyword>
<dbReference type="Pfam" id="PF11786">
    <property type="entry name" value="Aft1_HRA"/>
    <property type="match status" value="1"/>
</dbReference>
<dbReference type="InterPro" id="IPR046347">
    <property type="entry name" value="bZIP_sf"/>
</dbReference>
<keyword evidence="6" id="KW-0175">Coiled coil</keyword>
<evidence type="ECO:0000256" key="6">
    <source>
        <dbReference type="SAM" id="Coils"/>
    </source>
</evidence>
<dbReference type="PRINTS" id="PR00043">
    <property type="entry name" value="LEUZIPPRJUN"/>
</dbReference>
<dbReference type="AlphaFoldDB" id="R4XDK6"/>
<dbReference type="InterPro" id="IPR002112">
    <property type="entry name" value="Leuzip_Jun"/>
</dbReference>
<evidence type="ECO:0000313" key="10">
    <source>
        <dbReference type="Proteomes" id="UP000013776"/>
    </source>
</evidence>
<keyword evidence="2" id="KW-0805">Transcription regulation</keyword>
<dbReference type="InterPro" id="IPR051027">
    <property type="entry name" value="bZIP_transcription_factors"/>
</dbReference>
<keyword evidence="10" id="KW-1185">Reference proteome</keyword>
<dbReference type="InterPro" id="IPR021755">
    <property type="entry name" value="TF_Aft1_HRA"/>
</dbReference>
<evidence type="ECO:0000256" key="2">
    <source>
        <dbReference type="ARBA" id="ARBA00023015"/>
    </source>
</evidence>
<dbReference type="Proteomes" id="UP000013776">
    <property type="component" value="Unassembled WGS sequence"/>
</dbReference>
<dbReference type="FunFam" id="1.20.5.170:FF:000053">
    <property type="entry name" value="BZIP transcription factor AtfA"/>
    <property type="match status" value="1"/>
</dbReference>